<organism evidence="3 5">
    <name type="scientific">Porphyromonas gulae</name>
    <dbReference type="NCBI Taxonomy" id="111105"/>
    <lineage>
        <taxon>Bacteria</taxon>
        <taxon>Pseudomonadati</taxon>
        <taxon>Bacteroidota</taxon>
        <taxon>Bacteroidia</taxon>
        <taxon>Bacteroidales</taxon>
        <taxon>Porphyromonadaceae</taxon>
        <taxon>Porphyromonas</taxon>
    </lineage>
</organism>
<keyword evidence="5" id="KW-1185">Reference proteome</keyword>
<dbReference type="EMBL" id="JRAK01000057">
    <property type="protein sequence ID" value="KGN89871.1"/>
    <property type="molecule type" value="Genomic_DNA"/>
</dbReference>
<dbReference type="Pfam" id="PF09633">
    <property type="entry name" value="DUF2023"/>
    <property type="match status" value="1"/>
</dbReference>
<reference evidence="3 5" key="2">
    <citation type="submission" date="2014-08" db="EMBL/GenBank/DDBJ databases">
        <title>Porphyromonas gulae strain:COT-052_OH3439 Genome sequencing.</title>
        <authorList>
            <person name="Wallis C."/>
            <person name="Deusch O."/>
            <person name="O'Flynn C."/>
            <person name="Davis I."/>
            <person name="Jospin G."/>
            <person name="Darling A.E."/>
            <person name="Coil D.A."/>
            <person name="Alexiev A."/>
            <person name="Horsfall A."/>
            <person name="Kirkwood N."/>
            <person name="Harris S."/>
            <person name="Eisen J.A."/>
        </authorList>
    </citation>
    <scope>NUCLEOTIDE SEQUENCE [LARGE SCALE GENOMIC DNA]</scope>
    <source>
        <strain evidence="5">COT-052 OH3439</strain>
        <strain evidence="3">COT-052_OH3439</strain>
    </source>
</reference>
<dbReference type="SUPFAM" id="SSF160448">
    <property type="entry name" value="PG1857-like"/>
    <property type="match status" value="1"/>
</dbReference>
<dbReference type="eggNOG" id="ENOG5032RXB">
    <property type="taxonomic scope" value="Bacteria"/>
</dbReference>
<dbReference type="EMBL" id="JRAI01000048">
    <property type="protein sequence ID" value="KGN85752.1"/>
    <property type="molecule type" value="Genomic_DNA"/>
</dbReference>
<evidence type="ECO:0000313" key="5">
    <source>
        <dbReference type="Proteomes" id="UP000030146"/>
    </source>
</evidence>
<evidence type="ECO:0000313" key="3">
    <source>
        <dbReference type="EMBL" id="KGN89871.1"/>
    </source>
</evidence>
<comment type="caution">
    <text evidence="3">The sequence shown here is derived from an EMBL/GenBank/DDBJ whole genome shotgun (WGS) entry which is preliminary data.</text>
</comment>
<accession>A0A099WVC6</accession>
<proteinExistence type="predicted"/>
<evidence type="ECO:0000313" key="4">
    <source>
        <dbReference type="Proteomes" id="UP000030130"/>
    </source>
</evidence>
<dbReference type="STRING" id="111105.HR09_01850"/>
<dbReference type="InterPro" id="IPR018594">
    <property type="entry name" value="DUF2023"/>
</dbReference>
<dbReference type="GeneID" id="57239683"/>
<evidence type="ECO:0000259" key="1">
    <source>
        <dbReference type="Pfam" id="PF09633"/>
    </source>
</evidence>
<name>A0A099WVC6_9PORP</name>
<protein>
    <recommendedName>
        <fullName evidence="1">DUF2023 domain-containing protein</fullName>
    </recommendedName>
</protein>
<reference evidence="2 4" key="1">
    <citation type="submission" date="2014-08" db="EMBL/GenBank/DDBJ databases">
        <title>Porphyromonas gulae strain:COT-052_OH1451 Genome sequencing.</title>
        <authorList>
            <person name="Wallis C."/>
            <person name="Deusch O."/>
            <person name="O'Flynn C."/>
            <person name="Davis I."/>
            <person name="Jospin G."/>
            <person name="Darling A.E."/>
            <person name="Coil D.A."/>
            <person name="Alexiev A."/>
            <person name="Horsfall A."/>
            <person name="Kirkwood N."/>
            <person name="Harris S."/>
            <person name="Eisen J.A."/>
        </authorList>
    </citation>
    <scope>NUCLEOTIDE SEQUENCE [LARGE SCALE GENOMIC DNA]</scope>
    <source>
        <strain evidence="4">COT-052 OH1451</strain>
        <strain evidence="2">COT-052_OH1451</strain>
    </source>
</reference>
<dbReference type="Proteomes" id="UP000030130">
    <property type="component" value="Unassembled WGS sequence"/>
</dbReference>
<dbReference type="RefSeq" id="WP_018964527.1">
    <property type="nucleotide sequence ID" value="NZ_CALUCC010000018.1"/>
</dbReference>
<evidence type="ECO:0000313" key="2">
    <source>
        <dbReference type="EMBL" id="KGN85752.1"/>
    </source>
</evidence>
<dbReference type="Gene3D" id="3.30.2190.10">
    <property type="entry name" value="PG1857-like"/>
    <property type="match status" value="1"/>
</dbReference>
<feature type="domain" description="DUF2023" evidence="1">
    <location>
        <begin position="11"/>
        <end position="113"/>
    </location>
</feature>
<dbReference type="InterPro" id="IPR036780">
    <property type="entry name" value="PG1857-like_sf"/>
</dbReference>
<gene>
    <name evidence="2" type="ORF">HR08_05110</name>
    <name evidence="3" type="ORF">HR15_03700</name>
</gene>
<dbReference type="OrthoDB" id="8138867at2"/>
<sequence length="117" mass="13671">MDTQTLSSDLRVFMHHIYEFEKGVRSMVLATLANDDIPYAEERLRSRRIPYFAQPTPNTERTNLFFGCKECMEAIRLFVSGRSLNSLTPEEDFIIGAMLGYDICRQCERYCRRKSNS</sequence>
<dbReference type="AlphaFoldDB" id="A0A099WVC6"/>
<dbReference type="PATRIC" id="fig|111105.18.peg.534"/>
<dbReference type="Proteomes" id="UP000030146">
    <property type="component" value="Unassembled WGS sequence"/>
</dbReference>